<dbReference type="Proteomes" id="UP001295469">
    <property type="component" value="Chromosome C02"/>
</dbReference>
<evidence type="ECO:0000313" key="4">
    <source>
        <dbReference type="Proteomes" id="UP000028999"/>
    </source>
</evidence>
<dbReference type="EMBL" id="LK033328">
    <property type="protein sequence ID" value="CDY54535.1"/>
    <property type="molecule type" value="Genomic_DNA"/>
</dbReference>
<reference evidence="2" key="3">
    <citation type="submission" date="2021-01" db="EMBL/GenBank/DDBJ databases">
        <authorList>
            <consortium name="Genoscope - CEA"/>
            <person name="William W."/>
        </authorList>
    </citation>
    <scope>NUCLEOTIDE SEQUENCE</scope>
</reference>
<evidence type="ECO:0000313" key="2">
    <source>
        <dbReference type="EMBL" id="CAF1904930.1"/>
    </source>
</evidence>
<dbReference type="Gramene" id="CDY54535">
    <property type="protein sequence ID" value="CDY54535"/>
    <property type="gene ID" value="GSBRNA2T00014273001"/>
</dbReference>
<keyword evidence="1" id="KW-1133">Transmembrane helix</keyword>
<organism evidence="3 4">
    <name type="scientific">Brassica napus</name>
    <name type="common">Rape</name>
    <dbReference type="NCBI Taxonomy" id="3708"/>
    <lineage>
        <taxon>Eukaryota</taxon>
        <taxon>Viridiplantae</taxon>
        <taxon>Streptophyta</taxon>
        <taxon>Embryophyta</taxon>
        <taxon>Tracheophyta</taxon>
        <taxon>Spermatophyta</taxon>
        <taxon>Magnoliopsida</taxon>
        <taxon>eudicotyledons</taxon>
        <taxon>Gunneridae</taxon>
        <taxon>Pentapetalae</taxon>
        <taxon>rosids</taxon>
        <taxon>malvids</taxon>
        <taxon>Brassicales</taxon>
        <taxon>Brassicaceae</taxon>
        <taxon>Brassiceae</taxon>
        <taxon>Brassica</taxon>
    </lineage>
</organism>
<gene>
    <name evidence="3" type="primary">BnaCnng27170D</name>
    <name evidence="2" type="ORF">DARMORV10_C02P25010.1</name>
    <name evidence="3" type="ORF">GSBRNA2T00014273001</name>
</gene>
<keyword evidence="1" id="KW-0472">Membrane</keyword>
<protein>
    <submittedName>
        <fullName evidence="2">(rape) hypothetical protein</fullName>
    </submittedName>
    <submittedName>
        <fullName evidence="3">BnaCnng27170D protein</fullName>
    </submittedName>
</protein>
<feature type="transmembrane region" description="Helical" evidence="1">
    <location>
        <begin position="34"/>
        <end position="53"/>
    </location>
</feature>
<dbReference type="EMBL" id="HG994366">
    <property type="protein sequence ID" value="CAF1904930.1"/>
    <property type="molecule type" value="Genomic_DNA"/>
</dbReference>
<reference evidence="3" key="2">
    <citation type="submission" date="2014-06" db="EMBL/GenBank/DDBJ databases">
        <authorList>
            <person name="Genoscope - CEA"/>
        </authorList>
    </citation>
    <scope>NUCLEOTIDE SEQUENCE</scope>
</reference>
<dbReference type="PaxDb" id="3708-A0A078IZE4"/>
<reference evidence="3 4" key="1">
    <citation type="journal article" date="2014" name="Science">
        <title>Plant genetics. Early allopolyploid evolution in the post-Neolithic Brassica napus oilseed genome.</title>
        <authorList>
            <person name="Chalhoub B."/>
            <person name="Denoeud F."/>
            <person name="Liu S."/>
            <person name="Parkin I.A."/>
            <person name="Tang H."/>
            <person name="Wang X."/>
            <person name="Chiquet J."/>
            <person name="Belcram H."/>
            <person name="Tong C."/>
            <person name="Samans B."/>
            <person name="Correa M."/>
            <person name="Da Silva C."/>
            <person name="Just J."/>
            <person name="Falentin C."/>
            <person name="Koh C.S."/>
            <person name="Le Clainche I."/>
            <person name="Bernard M."/>
            <person name="Bento P."/>
            <person name="Noel B."/>
            <person name="Labadie K."/>
            <person name="Alberti A."/>
            <person name="Charles M."/>
            <person name="Arnaud D."/>
            <person name="Guo H."/>
            <person name="Daviaud C."/>
            <person name="Alamery S."/>
            <person name="Jabbari K."/>
            <person name="Zhao M."/>
            <person name="Edger P.P."/>
            <person name="Chelaifa H."/>
            <person name="Tack D."/>
            <person name="Lassalle G."/>
            <person name="Mestiri I."/>
            <person name="Schnel N."/>
            <person name="Le Paslier M.C."/>
            <person name="Fan G."/>
            <person name="Renault V."/>
            <person name="Bayer P.E."/>
            <person name="Golicz A.A."/>
            <person name="Manoli S."/>
            <person name="Lee T.H."/>
            <person name="Thi V.H."/>
            <person name="Chalabi S."/>
            <person name="Hu Q."/>
            <person name="Fan C."/>
            <person name="Tollenaere R."/>
            <person name="Lu Y."/>
            <person name="Battail C."/>
            <person name="Shen J."/>
            <person name="Sidebottom C.H."/>
            <person name="Wang X."/>
            <person name="Canaguier A."/>
            <person name="Chauveau A."/>
            <person name="Berard A."/>
            <person name="Deniot G."/>
            <person name="Guan M."/>
            <person name="Liu Z."/>
            <person name="Sun F."/>
            <person name="Lim Y.P."/>
            <person name="Lyons E."/>
            <person name="Town C.D."/>
            <person name="Bancroft I."/>
            <person name="Wang X."/>
            <person name="Meng J."/>
            <person name="Ma J."/>
            <person name="Pires J.C."/>
            <person name="King G.J."/>
            <person name="Brunel D."/>
            <person name="Delourme R."/>
            <person name="Renard M."/>
            <person name="Aury J.M."/>
            <person name="Adams K.L."/>
            <person name="Batley J."/>
            <person name="Snowdon R.J."/>
            <person name="Tost J."/>
            <person name="Edwards D."/>
            <person name="Zhou Y."/>
            <person name="Hua W."/>
            <person name="Sharpe A.G."/>
            <person name="Paterson A.H."/>
            <person name="Guan C."/>
            <person name="Wincker P."/>
        </authorList>
    </citation>
    <scope>NUCLEOTIDE SEQUENCE [LARGE SCALE GENOMIC DNA]</scope>
    <source>
        <strain evidence="4">cv. Darmor-bzh</strain>
    </source>
</reference>
<dbReference type="Proteomes" id="UP000028999">
    <property type="component" value="Unassembled WGS sequence"/>
</dbReference>
<evidence type="ECO:0000313" key="3">
    <source>
        <dbReference type="EMBL" id="CDY54535.1"/>
    </source>
</evidence>
<keyword evidence="1" id="KW-0812">Transmembrane</keyword>
<sequence>MSCENWDLYMKGESHHLFRFAIILREFTICASRHAGSVRLGISVLVAGLVWLVQSYRNLSNKNCLVGLGFS</sequence>
<evidence type="ECO:0000256" key="1">
    <source>
        <dbReference type="SAM" id="Phobius"/>
    </source>
</evidence>
<proteinExistence type="predicted"/>
<keyword evidence="4" id="KW-1185">Reference proteome</keyword>
<accession>A0A078IZE4</accession>
<name>A0A078IZE4_BRANA</name>
<dbReference type="AlphaFoldDB" id="A0A078IZE4"/>